<evidence type="ECO:0000313" key="3">
    <source>
        <dbReference type="Proteomes" id="UP001529510"/>
    </source>
</evidence>
<dbReference type="EMBL" id="JAMKFB020000019">
    <property type="protein sequence ID" value="KAL0166239.1"/>
    <property type="molecule type" value="Genomic_DNA"/>
</dbReference>
<comment type="caution">
    <text evidence="2">The sequence shown here is derived from an EMBL/GenBank/DDBJ whole genome shotgun (WGS) entry which is preliminary data.</text>
</comment>
<accession>A0ABD0NWT5</accession>
<feature type="compositionally biased region" description="Pro residues" evidence="1">
    <location>
        <begin position="18"/>
        <end position="36"/>
    </location>
</feature>
<protein>
    <submittedName>
        <fullName evidence="2">Uncharacterized protein</fullName>
    </submittedName>
</protein>
<name>A0ABD0NWT5_CIRMR</name>
<feature type="compositionally biased region" description="Low complexity" evidence="1">
    <location>
        <begin position="1"/>
        <end position="17"/>
    </location>
</feature>
<keyword evidence="3" id="KW-1185">Reference proteome</keyword>
<reference evidence="2 3" key="1">
    <citation type="submission" date="2024-05" db="EMBL/GenBank/DDBJ databases">
        <title>Genome sequencing and assembly of Indian major carp, Cirrhinus mrigala (Hamilton, 1822).</title>
        <authorList>
            <person name="Mohindra V."/>
            <person name="Chowdhury L.M."/>
            <person name="Lal K."/>
            <person name="Jena J.K."/>
        </authorList>
    </citation>
    <scope>NUCLEOTIDE SEQUENCE [LARGE SCALE GENOMIC DNA]</scope>
    <source>
        <strain evidence="2">CM1030</strain>
        <tissue evidence="2">Blood</tissue>
    </source>
</reference>
<organism evidence="2 3">
    <name type="scientific">Cirrhinus mrigala</name>
    <name type="common">Mrigala</name>
    <dbReference type="NCBI Taxonomy" id="683832"/>
    <lineage>
        <taxon>Eukaryota</taxon>
        <taxon>Metazoa</taxon>
        <taxon>Chordata</taxon>
        <taxon>Craniata</taxon>
        <taxon>Vertebrata</taxon>
        <taxon>Euteleostomi</taxon>
        <taxon>Actinopterygii</taxon>
        <taxon>Neopterygii</taxon>
        <taxon>Teleostei</taxon>
        <taxon>Ostariophysi</taxon>
        <taxon>Cypriniformes</taxon>
        <taxon>Cyprinidae</taxon>
        <taxon>Labeoninae</taxon>
        <taxon>Labeonini</taxon>
        <taxon>Cirrhinus</taxon>
    </lineage>
</organism>
<sequence>MPVNTVTSTSNNTSTPKPATPKPPAPKPAAPKPAPPESSSSAKINTVTKIPCSQCLNTFFHRPELLEFK</sequence>
<evidence type="ECO:0000313" key="2">
    <source>
        <dbReference type="EMBL" id="KAL0166239.1"/>
    </source>
</evidence>
<dbReference type="AlphaFoldDB" id="A0ABD0NWT5"/>
<evidence type="ECO:0000256" key="1">
    <source>
        <dbReference type="SAM" id="MobiDB-lite"/>
    </source>
</evidence>
<feature type="non-terminal residue" evidence="2">
    <location>
        <position position="69"/>
    </location>
</feature>
<dbReference type="Proteomes" id="UP001529510">
    <property type="component" value="Unassembled WGS sequence"/>
</dbReference>
<proteinExistence type="predicted"/>
<gene>
    <name evidence="2" type="ORF">M9458_038083</name>
</gene>
<feature type="region of interest" description="Disordered" evidence="1">
    <location>
        <begin position="1"/>
        <end position="45"/>
    </location>
</feature>